<dbReference type="InterPro" id="IPR051916">
    <property type="entry name" value="GPI-anchor_lipid_remodeler"/>
</dbReference>
<dbReference type="Gene3D" id="3.60.10.10">
    <property type="entry name" value="Endonuclease/exonuclease/phosphatase"/>
    <property type="match status" value="1"/>
</dbReference>
<organism evidence="2 3">
    <name type="scientific">Luteolibacter rhizosphaerae</name>
    <dbReference type="NCBI Taxonomy" id="2989719"/>
    <lineage>
        <taxon>Bacteria</taxon>
        <taxon>Pseudomonadati</taxon>
        <taxon>Verrucomicrobiota</taxon>
        <taxon>Verrucomicrobiia</taxon>
        <taxon>Verrucomicrobiales</taxon>
        <taxon>Verrucomicrobiaceae</taxon>
        <taxon>Luteolibacter</taxon>
    </lineage>
</organism>
<accession>A0ABT3G811</accession>
<dbReference type="SUPFAM" id="SSF56219">
    <property type="entry name" value="DNase I-like"/>
    <property type="match status" value="1"/>
</dbReference>
<dbReference type="InterPro" id="IPR036691">
    <property type="entry name" value="Endo/exonu/phosph_ase_sf"/>
</dbReference>
<comment type="caution">
    <text evidence="2">The sequence shown here is derived from an EMBL/GenBank/DDBJ whole genome shotgun (WGS) entry which is preliminary data.</text>
</comment>
<sequence length="335" mass="37887">MRYSRFSRRAGWSLVGLSLLLHLITVFAFARQPEWMAAFTVMPIWVWSGIGLVFSITAFWFLRAPLSLWVTGIWAVTVLIGSDEARVIANVGKSAPEPGPAGLADGQPLVRVLTLNCKFFNYGGGSDPATDIQRWEPDIVLLQEAMPYHVKHVADRLYHGRGDYRSHKDNGVVTRWKITREVRNPLYRDQQVTIMKPDETLIEVVNVHLATAATDLRLWNSECWRTHSENRMVRGTELWHTLQILADTAPGRPAILGGDFNAPPSDPIQSLLKANFEDAFIKAGTGWGNTYQRRIPIHRIDQIHASRQFRAIRCAAVTTKRSDHRMVVADFLQVP</sequence>
<evidence type="ECO:0000313" key="3">
    <source>
        <dbReference type="Proteomes" id="UP001165653"/>
    </source>
</evidence>
<protein>
    <submittedName>
        <fullName evidence="2">Endonuclease/exonuclease/phosphatase family protein</fullName>
    </submittedName>
</protein>
<dbReference type="GO" id="GO:0004519">
    <property type="term" value="F:endonuclease activity"/>
    <property type="evidence" value="ECO:0007669"/>
    <property type="project" value="UniProtKB-KW"/>
</dbReference>
<dbReference type="InterPro" id="IPR005135">
    <property type="entry name" value="Endo/exonuclease/phosphatase"/>
</dbReference>
<evidence type="ECO:0000259" key="1">
    <source>
        <dbReference type="Pfam" id="PF03372"/>
    </source>
</evidence>
<dbReference type="PANTHER" id="PTHR14859">
    <property type="entry name" value="CALCOFLUOR WHITE HYPERSENSITIVE PROTEIN PRECURSOR"/>
    <property type="match status" value="1"/>
</dbReference>
<feature type="domain" description="Endonuclease/exonuclease/phosphatase" evidence="1">
    <location>
        <begin position="131"/>
        <end position="324"/>
    </location>
</feature>
<reference evidence="2" key="1">
    <citation type="submission" date="2022-10" db="EMBL/GenBank/DDBJ databases">
        <title>Luteolibacter sp. GHJ8, whole genome shotgun sequencing project.</title>
        <authorList>
            <person name="Zhao G."/>
            <person name="Shen L."/>
        </authorList>
    </citation>
    <scope>NUCLEOTIDE SEQUENCE</scope>
    <source>
        <strain evidence="2">GHJ8</strain>
    </source>
</reference>
<dbReference type="Pfam" id="PF03372">
    <property type="entry name" value="Exo_endo_phos"/>
    <property type="match status" value="1"/>
</dbReference>
<dbReference type="PANTHER" id="PTHR14859:SF1">
    <property type="entry name" value="PGAP2-INTERACTING PROTEIN"/>
    <property type="match status" value="1"/>
</dbReference>
<keyword evidence="2" id="KW-0255">Endonuclease</keyword>
<name>A0ABT3G811_9BACT</name>
<keyword evidence="2" id="KW-0540">Nuclease</keyword>
<evidence type="ECO:0000313" key="2">
    <source>
        <dbReference type="EMBL" id="MCW1915631.1"/>
    </source>
</evidence>
<dbReference type="EMBL" id="JAPDDR010000010">
    <property type="protein sequence ID" value="MCW1915631.1"/>
    <property type="molecule type" value="Genomic_DNA"/>
</dbReference>
<keyword evidence="3" id="KW-1185">Reference proteome</keyword>
<gene>
    <name evidence="2" type="ORF">OJ996_18745</name>
</gene>
<proteinExistence type="predicted"/>
<dbReference type="Proteomes" id="UP001165653">
    <property type="component" value="Unassembled WGS sequence"/>
</dbReference>
<keyword evidence="2" id="KW-0378">Hydrolase</keyword>
<dbReference type="RefSeq" id="WP_264515185.1">
    <property type="nucleotide sequence ID" value="NZ_JAPDDR010000010.1"/>
</dbReference>